<dbReference type="Pfam" id="PF02752">
    <property type="entry name" value="Arrestin_C"/>
    <property type="match status" value="1"/>
</dbReference>
<feature type="compositionally biased region" description="Polar residues" evidence="1">
    <location>
        <begin position="206"/>
        <end position="226"/>
    </location>
</feature>
<dbReference type="GO" id="GO:0005886">
    <property type="term" value="C:plasma membrane"/>
    <property type="evidence" value="ECO:0007669"/>
    <property type="project" value="TreeGrafter"/>
</dbReference>
<dbReference type="PANTHER" id="PTHR11188:SF17">
    <property type="entry name" value="FI21816P1"/>
    <property type="match status" value="1"/>
</dbReference>
<dbReference type="SMART" id="SM01017">
    <property type="entry name" value="Arrestin_C"/>
    <property type="match status" value="1"/>
</dbReference>
<dbReference type="STRING" id="670483.S7Q574"/>
<feature type="domain" description="Arrestin C-terminal-like" evidence="2">
    <location>
        <begin position="488"/>
        <end position="677"/>
    </location>
</feature>
<protein>
    <recommendedName>
        <fullName evidence="2">Arrestin C-terminal-like domain-containing protein</fullName>
    </recommendedName>
</protein>
<evidence type="ECO:0000259" key="2">
    <source>
        <dbReference type="SMART" id="SM01017"/>
    </source>
</evidence>
<evidence type="ECO:0000313" key="3">
    <source>
        <dbReference type="EMBL" id="EPQ55186.1"/>
    </source>
</evidence>
<dbReference type="Proteomes" id="UP000030669">
    <property type="component" value="Unassembled WGS sequence"/>
</dbReference>
<proteinExistence type="predicted"/>
<dbReference type="InterPro" id="IPR014752">
    <property type="entry name" value="Arrestin-like_C"/>
</dbReference>
<dbReference type="Gene3D" id="2.60.40.640">
    <property type="match status" value="2"/>
</dbReference>
<name>S7Q574_GLOTA</name>
<dbReference type="GO" id="GO:0030674">
    <property type="term" value="F:protein-macromolecule adaptor activity"/>
    <property type="evidence" value="ECO:0007669"/>
    <property type="project" value="TreeGrafter"/>
</dbReference>
<evidence type="ECO:0000313" key="4">
    <source>
        <dbReference type="Proteomes" id="UP000030669"/>
    </source>
</evidence>
<dbReference type="eggNOG" id="KOG3780">
    <property type="taxonomic scope" value="Eukaryota"/>
</dbReference>
<feature type="compositionally biased region" description="Basic and acidic residues" evidence="1">
    <location>
        <begin position="780"/>
        <end position="789"/>
    </location>
</feature>
<feature type="region of interest" description="Disordered" evidence="1">
    <location>
        <begin position="712"/>
        <end position="812"/>
    </location>
</feature>
<sequence>MAATSKSKNSLSIRLTESVVFLRAPDAIGRRRAQNDNAPPAMLRGLLTLNLVKPTRIKSIEVELQGKSSTAWPEGVGARRIEITEEHKIYTASTVFFRAGSTPASSSRRTLSVGPGLSLYHDDEAVTDTFGHGEHADTPRGSPSREPSRERGRVSRRVSMDYSHFQRDAISHHENTHFATPPYTPRPASPVAEVHPPALSPAASIYHTQHSSPAASTSQLNVTPMTPITPRSEEPASHLEDSRNMLREHLDESPGPRRPNLSTTNSSASSLRSDRDQSSRRQSLDEDSGYAFASSREGSRIRSPSPHDERGRKHKRFTFAAVTNVMDSVRDRFRSSSPRMRVANSREHTLERSVDREAEFRRGRTLEKGKGKEPVVDGVGLMSPRKEKSALGRVGELLGLEEEDEEYGDGWKEFKKGTYTYPISFTIPASSPPTLRCEYGSVIWRLKAYVHRPGAFKTKLTASREVTLVACPEEDAEDTENIIVERQWDDQLQYFISISGRTFHIGGTMPVHLTLMPLDKIKVYRISILLEERVDYLANMKRVVRTDPIRRIILMSLKHGEKDCPPLLPLDSDDPEAFKNSPLYVLLNPEDDASELASSFMGPGPWTLHTELQLPSSCDQINFTNRNKKSNISITHTLKIIFRVERGDDQFIDQKTGKRKMFDIVVQTPVHILSCMCNPDWIALPPYSENANDILPQPEACPCKGKGLSPNLDGDALDLPGPSRPSSSHFHHNPLVSTSSAMHHPLERIDSRRSTDSSEEGSRPPHLHHHSPSPAPPDSLVERNRRFERLVAGQETELGEAPPPYHEVARIA</sequence>
<dbReference type="RefSeq" id="XP_007866345.1">
    <property type="nucleotide sequence ID" value="XM_007868154.1"/>
</dbReference>
<dbReference type="AlphaFoldDB" id="S7Q574"/>
<feature type="region of interest" description="Disordered" evidence="1">
    <location>
        <begin position="129"/>
        <end position="157"/>
    </location>
</feature>
<accession>S7Q574</accession>
<feature type="compositionally biased region" description="Basic and acidic residues" evidence="1">
    <location>
        <begin position="231"/>
        <end position="255"/>
    </location>
</feature>
<dbReference type="GeneID" id="19304084"/>
<dbReference type="InterPro" id="IPR011022">
    <property type="entry name" value="Arrestin_C-like"/>
</dbReference>
<dbReference type="OrthoDB" id="2238745at2759"/>
<dbReference type="GO" id="GO:0005829">
    <property type="term" value="C:cytosol"/>
    <property type="evidence" value="ECO:0007669"/>
    <property type="project" value="TreeGrafter"/>
</dbReference>
<dbReference type="HOGENOM" id="CLU_007709_0_0_1"/>
<feature type="compositionally biased region" description="Basic and acidic residues" evidence="1">
    <location>
        <begin position="344"/>
        <end position="356"/>
    </location>
</feature>
<dbReference type="GO" id="GO:0070086">
    <property type="term" value="P:ubiquitin-dependent endocytosis"/>
    <property type="evidence" value="ECO:0007669"/>
    <property type="project" value="TreeGrafter"/>
</dbReference>
<feature type="compositionally biased region" description="Basic and acidic residues" evidence="1">
    <location>
        <begin position="297"/>
        <end position="311"/>
    </location>
</feature>
<dbReference type="Pfam" id="PF00339">
    <property type="entry name" value="Arrestin_N"/>
    <property type="match status" value="1"/>
</dbReference>
<dbReference type="OMA" id="DQTHFQR"/>
<reference evidence="3 4" key="1">
    <citation type="journal article" date="2012" name="Science">
        <title>The Paleozoic origin of enzymatic lignin decomposition reconstructed from 31 fungal genomes.</title>
        <authorList>
            <person name="Floudas D."/>
            <person name="Binder M."/>
            <person name="Riley R."/>
            <person name="Barry K."/>
            <person name="Blanchette R.A."/>
            <person name="Henrissat B."/>
            <person name="Martinez A.T."/>
            <person name="Otillar R."/>
            <person name="Spatafora J.W."/>
            <person name="Yadav J.S."/>
            <person name="Aerts A."/>
            <person name="Benoit I."/>
            <person name="Boyd A."/>
            <person name="Carlson A."/>
            <person name="Copeland A."/>
            <person name="Coutinho P.M."/>
            <person name="de Vries R.P."/>
            <person name="Ferreira P."/>
            <person name="Findley K."/>
            <person name="Foster B."/>
            <person name="Gaskell J."/>
            <person name="Glotzer D."/>
            <person name="Gorecki P."/>
            <person name="Heitman J."/>
            <person name="Hesse C."/>
            <person name="Hori C."/>
            <person name="Igarashi K."/>
            <person name="Jurgens J.A."/>
            <person name="Kallen N."/>
            <person name="Kersten P."/>
            <person name="Kohler A."/>
            <person name="Kuees U."/>
            <person name="Kumar T.K.A."/>
            <person name="Kuo A."/>
            <person name="LaButti K."/>
            <person name="Larrondo L.F."/>
            <person name="Lindquist E."/>
            <person name="Ling A."/>
            <person name="Lombard V."/>
            <person name="Lucas S."/>
            <person name="Lundell T."/>
            <person name="Martin R."/>
            <person name="McLaughlin D.J."/>
            <person name="Morgenstern I."/>
            <person name="Morin E."/>
            <person name="Murat C."/>
            <person name="Nagy L.G."/>
            <person name="Nolan M."/>
            <person name="Ohm R.A."/>
            <person name="Patyshakuliyeva A."/>
            <person name="Rokas A."/>
            <person name="Ruiz-Duenas F.J."/>
            <person name="Sabat G."/>
            <person name="Salamov A."/>
            <person name="Samejima M."/>
            <person name="Schmutz J."/>
            <person name="Slot J.C."/>
            <person name="St John F."/>
            <person name="Stenlid J."/>
            <person name="Sun H."/>
            <person name="Sun S."/>
            <person name="Syed K."/>
            <person name="Tsang A."/>
            <person name="Wiebenga A."/>
            <person name="Young D."/>
            <person name="Pisabarro A."/>
            <person name="Eastwood D.C."/>
            <person name="Martin F."/>
            <person name="Cullen D."/>
            <person name="Grigoriev I.V."/>
            <person name="Hibbett D.S."/>
        </authorList>
    </citation>
    <scope>NUCLEOTIDE SEQUENCE [LARGE SCALE GENOMIC DNA]</scope>
    <source>
        <strain evidence="3 4">ATCC 11539</strain>
    </source>
</reference>
<evidence type="ECO:0000256" key="1">
    <source>
        <dbReference type="SAM" id="MobiDB-lite"/>
    </source>
</evidence>
<organism evidence="3 4">
    <name type="scientific">Gloeophyllum trabeum (strain ATCC 11539 / FP-39264 / Madison 617)</name>
    <name type="common">Brown rot fungus</name>
    <dbReference type="NCBI Taxonomy" id="670483"/>
    <lineage>
        <taxon>Eukaryota</taxon>
        <taxon>Fungi</taxon>
        <taxon>Dikarya</taxon>
        <taxon>Basidiomycota</taxon>
        <taxon>Agaricomycotina</taxon>
        <taxon>Agaricomycetes</taxon>
        <taxon>Gloeophyllales</taxon>
        <taxon>Gloeophyllaceae</taxon>
        <taxon>Gloeophyllum</taxon>
    </lineage>
</organism>
<gene>
    <name evidence="3" type="ORF">GLOTRDRAFT_138817</name>
</gene>
<dbReference type="KEGG" id="gtr:GLOTRDRAFT_138817"/>
<feature type="compositionally biased region" description="Basic and acidic residues" evidence="1">
    <location>
        <begin position="272"/>
        <end position="284"/>
    </location>
</feature>
<dbReference type="EMBL" id="KB469302">
    <property type="protein sequence ID" value="EPQ55186.1"/>
    <property type="molecule type" value="Genomic_DNA"/>
</dbReference>
<dbReference type="GO" id="GO:0031625">
    <property type="term" value="F:ubiquitin protein ligase binding"/>
    <property type="evidence" value="ECO:0007669"/>
    <property type="project" value="TreeGrafter"/>
</dbReference>
<feature type="region of interest" description="Disordered" evidence="1">
    <location>
        <begin position="336"/>
        <end position="356"/>
    </location>
</feature>
<dbReference type="SUPFAM" id="SSF81296">
    <property type="entry name" value="E set domains"/>
    <property type="match status" value="1"/>
</dbReference>
<keyword evidence="4" id="KW-1185">Reference proteome</keyword>
<dbReference type="InterPro" id="IPR050357">
    <property type="entry name" value="Arrestin_domain-protein"/>
</dbReference>
<feature type="region of interest" description="Disordered" evidence="1">
    <location>
        <begin position="171"/>
        <end position="317"/>
    </location>
</feature>
<dbReference type="InterPro" id="IPR011021">
    <property type="entry name" value="Arrestin-like_N"/>
</dbReference>
<dbReference type="PANTHER" id="PTHR11188">
    <property type="entry name" value="ARRESTIN DOMAIN CONTAINING PROTEIN"/>
    <property type="match status" value="1"/>
</dbReference>
<feature type="compositionally biased region" description="Basic and acidic residues" evidence="1">
    <location>
        <begin position="744"/>
        <end position="763"/>
    </location>
</feature>
<dbReference type="InterPro" id="IPR014756">
    <property type="entry name" value="Ig_E-set"/>
</dbReference>